<sequence>MKVLKTSSPSNYSSSFSSMKEEKIIFIVGYYESENILVLDLIKWKDRENTTLEESL</sequence>
<reference evidence="2" key="1">
    <citation type="journal article" date="2018" name="Nat. Plants">
        <title>Whole-genome landscape of Medicago truncatula symbiotic genes.</title>
        <authorList>
            <person name="Pecrix Y."/>
            <person name="Staton S.E."/>
            <person name="Sallet E."/>
            <person name="Lelandais-Briere C."/>
            <person name="Moreau S."/>
            <person name="Carrere S."/>
            <person name="Blein T."/>
            <person name="Jardinaud M.F."/>
            <person name="Latrasse D."/>
            <person name="Zouine M."/>
            <person name="Zahm M."/>
            <person name="Kreplak J."/>
            <person name="Mayjonade B."/>
            <person name="Satge C."/>
            <person name="Perez M."/>
            <person name="Cauet S."/>
            <person name="Marande W."/>
            <person name="Chantry-Darmon C."/>
            <person name="Lopez-Roques C."/>
            <person name="Bouchez O."/>
            <person name="Berard A."/>
            <person name="Debelle F."/>
            <person name="Munos S."/>
            <person name="Bendahmane A."/>
            <person name="Berges H."/>
            <person name="Niebel A."/>
            <person name="Buitink J."/>
            <person name="Frugier F."/>
            <person name="Benhamed M."/>
            <person name="Crespi M."/>
            <person name="Gouzy J."/>
            <person name="Gamas P."/>
        </authorList>
    </citation>
    <scope>NUCLEOTIDE SEQUENCE [LARGE SCALE GENOMIC DNA]</scope>
    <source>
        <strain evidence="2">cv. Jemalong A17</strain>
    </source>
</reference>
<dbReference type="Gramene" id="rna40869">
    <property type="protein sequence ID" value="RHN46387.1"/>
    <property type="gene ID" value="gene40869"/>
</dbReference>
<organism evidence="1 2">
    <name type="scientific">Medicago truncatula</name>
    <name type="common">Barrel medic</name>
    <name type="synonym">Medicago tribuloides</name>
    <dbReference type="NCBI Taxonomy" id="3880"/>
    <lineage>
        <taxon>Eukaryota</taxon>
        <taxon>Viridiplantae</taxon>
        <taxon>Streptophyta</taxon>
        <taxon>Embryophyta</taxon>
        <taxon>Tracheophyta</taxon>
        <taxon>Spermatophyta</taxon>
        <taxon>Magnoliopsida</taxon>
        <taxon>eudicotyledons</taxon>
        <taxon>Gunneridae</taxon>
        <taxon>Pentapetalae</taxon>
        <taxon>rosids</taxon>
        <taxon>fabids</taxon>
        <taxon>Fabales</taxon>
        <taxon>Fabaceae</taxon>
        <taxon>Papilionoideae</taxon>
        <taxon>50 kb inversion clade</taxon>
        <taxon>NPAAA clade</taxon>
        <taxon>Hologalegina</taxon>
        <taxon>IRL clade</taxon>
        <taxon>Trifolieae</taxon>
        <taxon>Medicago</taxon>
    </lineage>
</organism>
<protein>
    <submittedName>
        <fullName evidence="1">Uncharacterized protein</fullName>
    </submittedName>
</protein>
<evidence type="ECO:0000313" key="1">
    <source>
        <dbReference type="EMBL" id="RHN46387.1"/>
    </source>
</evidence>
<dbReference type="Proteomes" id="UP000265566">
    <property type="component" value="Chromosome 7"/>
</dbReference>
<name>A0A396H610_MEDTR</name>
<dbReference type="AlphaFoldDB" id="A0A396H610"/>
<accession>A0A396H610</accession>
<dbReference type="EMBL" id="PSQE01000007">
    <property type="protein sequence ID" value="RHN46387.1"/>
    <property type="molecule type" value="Genomic_DNA"/>
</dbReference>
<evidence type="ECO:0000313" key="2">
    <source>
        <dbReference type="Proteomes" id="UP000265566"/>
    </source>
</evidence>
<proteinExistence type="predicted"/>
<gene>
    <name evidence="1" type="ORF">MtrunA17_Chr7g0241671</name>
</gene>
<comment type="caution">
    <text evidence="1">The sequence shown here is derived from an EMBL/GenBank/DDBJ whole genome shotgun (WGS) entry which is preliminary data.</text>
</comment>